<organism evidence="2 3">
    <name type="scientific">Nezara viridula</name>
    <name type="common">Southern green stink bug</name>
    <name type="synonym">Cimex viridulus</name>
    <dbReference type="NCBI Taxonomy" id="85310"/>
    <lineage>
        <taxon>Eukaryota</taxon>
        <taxon>Metazoa</taxon>
        <taxon>Ecdysozoa</taxon>
        <taxon>Arthropoda</taxon>
        <taxon>Hexapoda</taxon>
        <taxon>Insecta</taxon>
        <taxon>Pterygota</taxon>
        <taxon>Neoptera</taxon>
        <taxon>Paraneoptera</taxon>
        <taxon>Hemiptera</taxon>
        <taxon>Heteroptera</taxon>
        <taxon>Panheteroptera</taxon>
        <taxon>Pentatomomorpha</taxon>
        <taxon>Pentatomoidea</taxon>
        <taxon>Pentatomidae</taxon>
        <taxon>Pentatominae</taxon>
        <taxon>Nezara</taxon>
    </lineage>
</organism>
<sequence length="677" mass="76216">MPYVIISTVAIFANVYKNAPLIVGDKDSDPDLMRFLGARLTTNYPACGSPPMYVLHAPPRTVFDNLEKRGYCLMSAQTIQEHSVWILARPRVPDDDKVEISRGGPNDKSIQAFDESQDSNSNSPSRATSIGRPRSPTETPRIKISRSSSRQEEDKALEPSEPTRITTTEQSSPRQEEDNFSEIPGSPTSQKSFQIDNQTIYSGSQKQPSQDDDTRSTSTDLNRRDESPNNVLFSVQFRESSPRRKSSHRSKKLLESQKLSVEIIENEPKRRSSHRPRRMLEYGNPRSQSVSPDKRGTRDTSPKSQSLTFQNPESSSRRKSSQRDNRSFIPNNLRLSVQVRENSPRRKNVCVKEKMSIGTETTRSRSKSPEKRHTSPSEPHKLRDSILLAQKRNLPQKERSWTRICTENDHTYFRSASPARGFITDPDIPLGGSSPQKDKEHYFALEDSQKILPCDKEDPGNVTSRGDAGTHWLGSEKVHMGVQASDSEVSLTKGSDIMSRVIFDPRKHSELLKNSDESIENHLQIETPKKKSALKRTISSSQQTQAEFDCLELIKPRKTGISVHFARSNEGDIEKSSTLSSCIPEISGFIDFTCLGCNKTEKHPTTSGNDQGNNFRNFEESSKMNDALKNSVILRSLASRCSHIAIVDEANKPMFIDIRDPNNLTCLTHENCCCEDS</sequence>
<evidence type="ECO:0000313" key="2">
    <source>
        <dbReference type="EMBL" id="CAH1403345.1"/>
    </source>
</evidence>
<name>A0A9P0MSW8_NEZVI</name>
<accession>A0A9P0MSW8</accession>
<feature type="compositionally biased region" description="Polar residues" evidence="1">
    <location>
        <begin position="302"/>
        <end position="314"/>
    </location>
</feature>
<dbReference type="GO" id="GO:0009890">
    <property type="term" value="P:negative regulation of biosynthetic process"/>
    <property type="evidence" value="ECO:0007669"/>
    <property type="project" value="InterPro"/>
</dbReference>
<dbReference type="AlphaFoldDB" id="A0A9P0MSW8"/>
<feature type="region of interest" description="Disordered" evidence="1">
    <location>
        <begin position="95"/>
        <end position="382"/>
    </location>
</feature>
<protein>
    <recommendedName>
        <fullName evidence="4">GTP cyclohydrolase 1 feedback regulatory protein</fullName>
    </recommendedName>
</protein>
<dbReference type="SUPFAM" id="SSF69761">
    <property type="entry name" value="GTP cyclohydrolase I feedback regulatory protein, GFRP"/>
    <property type="match status" value="1"/>
</dbReference>
<dbReference type="Pfam" id="PF06399">
    <property type="entry name" value="GFRP"/>
    <property type="match status" value="1"/>
</dbReference>
<keyword evidence="3" id="KW-1185">Reference proteome</keyword>
<dbReference type="EMBL" id="OV725081">
    <property type="protein sequence ID" value="CAH1403345.1"/>
    <property type="molecule type" value="Genomic_DNA"/>
</dbReference>
<evidence type="ECO:0000313" key="3">
    <source>
        <dbReference type="Proteomes" id="UP001152798"/>
    </source>
</evidence>
<feature type="compositionally biased region" description="Polar residues" evidence="1">
    <location>
        <begin position="118"/>
        <end position="128"/>
    </location>
</feature>
<feature type="compositionally biased region" description="Polar residues" evidence="1">
    <location>
        <begin position="186"/>
        <end position="208"/>
    </location>
</feature>
<feature type="compositionally biased region" description="Basic and acidic residues" evidence="1">
    <location>
        <begin position="292"/>
        <end position="301"/>
    </location>
</feature>
<dbReference type="OrthoDB" id="64291at2759"/>
<feature type="compositionally biased region" description="Polar residues" evidence="1">
    <location>
        <begin position="328"/>
        <end position="341"/>
    </location>
</feature>
<feature type="compositionally biased region" description="Basic and acidic residues" evidence="1">
    <location>
        <begin position="367"/>
        <end position="382"/>
    </location>
</feature>
<proteinExistence type="predicted"/>
<feature type="compositionally biased region" description="Basic and acidic residues" evidence="1">
    <location>
        <begin position="149"/>
        <end position="158"/>
    </location>
</feature>
<gene>
    <name evidence="2" type="ORF">NEZAVI_LOCUS11962</name>
</gene>
<feature type="compositionally biased region" description="Polar residues" evidence="1">
    <location>
        <begin position="163"/>
        <end position="173"/>
    </location>
</feature>
<evidence type="ECO:0008006" key="4">
    <source>
        <dbReference type="Google" id="ProtNLM"/>
    </source>
</evidence>
<dbReference type="Proteomes" id="UP001152798">
    <property type="component" value="Chromosome 5"/>
</dbReference>
<dbReference type="Gene3D" id="3.30.1410.10">
    <property type="entry name" value="GTP cyclohydrolase I feedback regulatory protein GFRP"/>
    <property type="match status" value="1"/>
</dbReference>
<evidence type="ECO:0000256" key="1">
    <source>
        <dbReference type="SAM" id="MobiDB-lite"/>
    </source>
</evidence>
<dbReference type="InterPro" id="IPR009112">
    <property type="entry name" value="GTP_CycHdrlase_I_reg"/>
</dbReference>
<dbReference type="InterPro" id="IPR036717">
    <property type="entry name" value="GFRP_sf"/>
</dbReference>
<reference evidence="2" key="1">
    <citation type="submission" date="2022-01" db="EMBL/GenBank/DDBJ databases">
        <authorList>
            <person name="King R."/>
        </authorList>
    </citation>
    <scope>NUCLEOTIDE SEQUENCE</scope>
</reference>